<feature type="compositionally biased region" description="Basic and acidic residues" evidence="1">
    <location>
        <begin position="280"/>
        <end position="305"/>
    </location>
</feature>
<gene>
    <name evidence="2" type="ORF">NDES1114_LOCUS31129</name>
</gene>
<feature type="compositionally biased region" description="Low complexity" evidence="1">
    <location>
        <begin position="191"/>
        <end position="207"/>
    </location>
</feature>
<feature type="region of interest" description="Disordered" evidence="1">
    <location>
        <begin position="180"/>
        <end position="211"/>
    </location>
</feature>
<feature type="region of interest" description="Disordered" evidence="1">
    <location>
        <begin position="1"/>
        <end position="27"/>
    </location>
</feature>
<protein>
    <submittedName>
        <fullName evidence="2">Uncharacterized protein</fullName>
    </submittedName>
</protein>
<accession>A0A7S1QTS0</accession>
<sequence>MPSMYAATAPTGAKPSPRRQPIVPPRKPVDLGALRAQLTASMPAKGGVRASEWEGISAERWLSVTFADIPTSTYDHLLQELLKGMLYETTVAAEQQIVKAAAATARLPRPDPTTQGRGVNFGEDEPTPLTAGPSGSVGGFATQSALGGAPTMYARLHRAYNTVMADFATTEAERDEARAALRGGGDGSSDTTPAATAPTTPQPEAQARASFSATVGQLCDRRVKQYERLLQAAREDAADLSAQLGDLRQAHEQVHADLNRSYREYDKVQKQLLAAIDRERKRDEEAAERARRNRALTERQDERWRTKTIGQLPGDTHDAAVAPGEDL</sequence>
<dbReference type="AlphaFoldDB" id="A0A7S1QTS0"/>
<feature type="region of interest" description="Disordered" evidence="1">
    <location>
        <begin position="280"/>
        <end position="327"/>
    </location>
</feature>
<name>A0A7S1QTS0_NEODS</name>
<reference evidence="2" key="1">
    <citation type="submission" date="2021-01" db="EMBL/GenBank/DDBJ databases">
        <authorList>
            <person name="Corre E."/>
            <person name="Pelletier E."/>
            <person name="Niang G."/>
            <person name="Scheremetjew M."/>
            <person name="Finn R."/>
            <person name="Kale V."/>
            <person name="Holt S."/>
            <person name="Cochrane G."/>
            <person name="Meng A."/>
            <person name="Brown T."/>
            <person name="Cohen L."/>
        </authorList>
    </citation>
    <scope>NUCLEOTIDE SEQUENCE</scope>
    <source>
        <strain evidence="2">CCAP 1951/1</strain>
    </source>
</reference>
<evidence type="ECO:0000256" key="1">
    <source>
        <dbReference type="SAM" id="MobiDB-lite"/>
    </source>
</evidence>
<dbReference type="EMBL" id="HBGF01046533">
    <property type="protein sequence ID" value="CAD9147734.1"/>
    <property type="molecule type" value="Transcribed_RNA"/>
</dbReference>
<evidence type="ECO:0000313" key="2">
    <source>
        <dbReference type="EMBL" id="CAD9147734.1"/>
    </source>
</evidence>
<proteinExistence type="predicted"/>
<organism evidence="2">
    <name type="scientific">Neobodo designis</name>
    <name type="common">Flagellated protozoan</name>
    <name type="synonym">Bodo designis</name>
    <dbReference type="NCBI Taxonomy" id="312471"/>
    <lineage>
        <taxon>Eukaryota</taxon>
        <taxon>Discoba</taxon>
        <taxon>Euglenozoa</taxon>
        <taxon>Kinetoplastea</taxon>
        <taxon>Metakinetoplastina</taxon>
        <taxon>Neobodonida</taxon>
        <taxon>Neobodo</taxon>
    </lineage>
</organism>
<feature type="region of interest" description="Disordered" evidence="1">
    <location>
        <begin position="107"/>
        <end position="135"/>
    </location>
</feature>